<evidence type="ECO:0000256" key="1">
    <source>
        <dbReference type="SAM" id="MobiDB-lite"/>
    </source>
</evidence>
<gene>
    <name evidence="2" type="ORF">MOC_3223</name>
</gene>
<protein>
    <submittedName>
        <fullName evidence="2">Protein of unassigned function</fullName>
    </submittedName>
</protein>
<dbReference type="eggNOG" id="ENOG503121Y">
    <property type="taxonomic scope" value="Bacteria"/>
</dbReference>
<dbReference type="AlphaFoldDB" id="A0A089NYW1"/>
<feature type="region of interest" description="Disordered" evidence="1">
    <location>
        <begin position="1"/>
        <end position="20"/>
    </location>
</feature>
<organism evidence="2 3">
    <name type="scientific">Methylobacterium oryzae CBMB20</name>
    <dbReference type="NCBI Taxonomy" id="693986"/>
    <lineage>
        <taxon>Bacteria</taxon>
        <taxon>Pseudomonadati</taxon>
        <taxon>Pseudomonadota</taxon>
        <taxon>Alphaproteobacteria</taxon>
        <taxon>Hyphomicrobiales</taxon>
        <taxon>Methylobacteriaceae</taxon>
        <taxon>Methylobacterium</taxon>
    </lineage>
</organism>
<sequence length="59" mass="6591">MDAFDHAGTAHDADETLDTPHETELLALWRALAADRRARDERMARLRAMRLIGGDDGTD</sequence>
<dbReference type="EMBL" id="CP003811">
    <property type="protein sequence ID" value="AIQ90978.1"/>
    <property type="molecule type" value="Genomic_DNA"/>
</dbReference>
<evidence type="ECO:0000313" key="3">
    <source>
        <dbReference type="Proteomes" id="UP000029492"/>
    </source>
</evidence>
<dbReference type="RefSeq" id="WP_043353187.1">
    <property type="nucleotide sequence ID" value="NZ_CP003811.1"/>
</dbReference>
<keyword evidence="3" id="KW-1185">Reference proteome</keyword>
<dbReference type="Proteomes" id="UP000029492">
    <property type="component" value="Chromosome"/>
</dbReference>
<dbReference type="KEGG" id="mor:MOC_3223"/>
<name>A0A089NYW1_9HYPH</name>
<accession>A0A089NYW1</accession>
<reference evidence="2 3" key="1">
    <citation type="journal article" date="2014" name="PLoS ONE">
        <title>Genome Information of Methylobacterium oryzae, a Plant-Probiotic Methylotroph in the Phyllosphere.</title>
        <authorList>
            <person name="Kwak M.J."/>
            <person name="Jeong H."/>
            <person name="Madhaiyan M."/>
            <person name="Lee Y."/>
            <person name="Sa T.M."/>
            <person name="Oh T.K."/>
            <person name="Kim J.F."/>
        </authorList>
    </citation>
    <scope>NUCLEOTIDE SEQUENCE [LARGE SCALE GENOMIC DNA]</scope>
    <source>
        <strain evidence="2 3">CBMB20</strain>
    </source>
</reference>
<dbReference type="HOGENOM" id="CLU_2955300_0_0_5"/>
<proteinExistence type="predicted"/>
<evidence type="ECO:0000313" key="2">
    <source>
        <dbReference type="EMBL" id="AIQ90978.1"/>
    </source>
</evidence>